<evidence type="ECO:0000313" key="3">
    <source>
        <dbReference type="Proteomes" id="UP000446768"/>
    </source>
</evidence>
<dbReference type="RefSeq" id="WP_154373243.1">
    <property type="nucleotide sequence ID" value="NZ_WKJJ01000005.1"/>
</dbReference>
<evidence type="ECO:0000256" key="1">
    <source>
        <dbReference type="SAM" id="Phobius"/>
    </source>
</evidence>
<sequence length="58" mass="6145">MTSLPSAAVQLESVMRTVLNVVVSPGAWLLDNWPSLLAAAGIVLVAASLAGLLRWQMR</sequence>
<keyword evidence="3" id="KW-1185">Reference proteome</keyword>
<keyword evidence="1" id="KW-0472">Membrane</keyword>
<protein>
    <submittedName>
        <fullName evidence="2">Uncharacterized protein</fullName>
    </submittedName>
</protein>
<dbReference type="EMBL" id="WKJJ01000005">
    <property type="protein sequence ID" value="MRV72073.1"/>
    <property type="molecule type" value="Genomic_DNA"/>
</dbReference>
<feature type="transmembrane region" description="Helical" evidence="1">
    <location>
        <begin position="33"/>
        <end position="53"/>
    </location>
</feature>
<proteinExistence type="predicted"/>
<organism evidence="2 3">
    <name type="scientific">Pseudoduganella rivuli</name>
    <dbReference type="NCBI Taxonomy" id="2666085"/>
    <lineage>
        <taxon>Bacteria</taxon>
        <taxon>Pseudomonadati</taxon>
        <taxon>Pseudomonadota</taxon>
        <taxon>Betaproteobacteria</taxon>
        <taxon>Burkholderiales</taxon>
        <taxon>Oxalobacteraceae</taxon>
        <taxon>Telluria group</taxon>
        <taxon>Pseudoduganella</taxon>
    </lineage>
</organism>
<comment type="caution">
    <text evidence="2">The sequence shown here is derived from an EMBL/GenBank/DDBJ whole genome shotgun (WGS) entry which is preliminary data.</text>
</comment>
<keyword evidence="1" id="KW-1133">Transmembrane helix</keyword>
<gene>
    <name evidence="2" type="ORF">GJ700_10140</name>
</gene>
<evidence type="ECO:0000313" key="2">
    <source>
        <dbReference type="EMBL" id="MRV72073.1"/>
    </source>
</evidence>
<dbReference type="Proteomes" id="UP000446768">
    <property type="component" value="Unassembled WGS sequence"/>
</dbReference>
<name>A0A7X2ILR2_9BURK</name>
<dbReference type="AlphaFoldDB" id="A0A7X2ILR2"/>
<reference evidence="2 3" key="1">
    <citation type="submission" date="2019-11" db="EMBL/GenBank/DDBJ databases">
        <title>Novel species isolated from a subtropical stream in China.</title>
        <authorList>
            <person name="Lu H."/>
        </authorList>
    </citation>
    <scope>NUCLEOTIDE SEQUENCE [LARGE SCALE GENOMIC DNA]</scope>
    <source>
        <strain evidence="2 3">FT92W</strain>
    </source>
</reference>
<accession>A0A7X2ILR2</accession>
<keyword evidence="1" id="KW-0812">Transmembrane</keyword>